<accession>A0A8H6CEN4</accession>
<reference evidence="2 3" key="1">
    <citation type="journal article" date="2020" name="Genomics">
        <title>Complete, high-quality genomes from long-read metagenomic sequencing of two wolf lichen thalli reveals enigmatic genome architecture.</title>
        <authorList>
            <person name="McKenzie S.K."/>
            <person name="Walston R.F."/>
            <person name="Allen J.L."/>
        </authorList>
    </citation>
    <scope>NUCLEOTIDE SEQUENCE [LARGE SCALE GENOMIC DNA]</scope>
    <source>
        <strain evidence="2">WasteWater1</strain>
    </source>
</reference>
<feature type="transmembrane region" description="Helical" evidence="1">
    <location>
        <begin position="20"/>
        <end position="40"/>
    </location>
</feature>
<organism evidence="2 3">
    <name type="scientific">Letharia lupina</name>
    <dbReference type="NCBI Taxonomy" id="560253"/>
    <lineage>
        <taxon>Eukaryota</taxon>
        <taxon>Fungi</taxon>
        <taxon>Dikarya</taxon>
        <taxon>Ascomycota</taxon>
        <taxon>Pezizomycotina</taxon>
        <taxon>Lecanoromycetes</taxon>
        <taxon>OSLEUM clade</taxon>
        <taxon>Lecanoromycetidae</taxon>
        <taxon>Lecanorales</taxon>
        <taxon>Lecanorineae</taxon>
        <taxon>Parmeliaceae</taxon>
        <taxon>Letharia</taxon>
    </lineage>
</organism>
<keyword evidence="1" id="KW-1133">Transmembrane helix</keyword>
<keyword evidence="1" id="KW-0472">Membrane</keyword>
<evidence type="ECO:0000313" key="2">
    <source>
        <dbReference type="EMBL" id="KAF6222092.1"/>
    </source>
</evidence>
<name>A0A8H6CEN4_9LECA</name>
<sequence>MADNEPSGPFHAGPGTAHEIGVMAGFIAAFIIITVVYLIIWKVYNKRSEAGEMQRRHILAEKTNPRNTRVMEEKAGNRRCAGLLKSMEKIPRGCGAETEDR</sequence>
<evidence type="ECO:0000313" key="3">
    <source>
        <dbReference type="Proteomes" id="UP000593566"/>
    </source>
</evidence>
<proteinExistence type="predicted"/>
<dbReference type="Proteomes" id="UP000593566">
    <property type="component" value="Unassembled WGS sequence"/>
</dbReference>
<dbReference type="EMBL" id="JACCJB010000012">
    <property type="protein sequence ID" value="KAF6222092.1"/>
    <property type="molecule type" value="Genomic_DNA"/>
</dbReference>
<dbReference type="GeneID" id="59329594"/>
<evidence type="ECO:0000256" key="1">
    <source>
        <dbReference type="SAM" id="Phobius"/>
    </source>
</evidence>
<keyword evidence="1" id="KW-0812">Transmembrane</keyword>
<comment type="caution">
    <text evidence="2">The sequence shown here is derived from an EMBL/GenBank/DDBJ whole genome shotgun (WGS) entry which is preliminary data.</text>
</comment>
<keyword evidence="3" id="KW-1185">Reference proteome</keyword>
<dbReference type="AlphaFoldDB" id="A0A8H6CEN4"/>
<dbReference type="RefSeq" id="XP_037151527.1">
    <property type="nucleotide sequence ID" value="XM_037292108.1"/>
</dbReference>
<protein>
    <submittedName>
        <fullName evidence="2">Uncharacterized protein</fullName>
    </submittedName>
</protein>
<gene>
    <name evidence="2" type="ORF">HO133_001178</name>
</gene>